<gene>
    <name evidence="3" type="ORF">ElyMa_005188100</name>
</gene>
<proteinExistence type="predicted"/>
<feature type="region of interest" description="Disordered" evidence="1">
    <location>
        <begin position="191"/>
        <end position="216"/>
    </location>
</feature>
<feature type="transmembrane region" description="Helical" evidence="2">
    <location>
        <begin position="159"/>
        <end position="182"/>
    </location>
</feature>
<dbReference type="AlphaFoldDB" id="A0AAV4JT43"/>
<evidence type="ECO:0000313" key="3">
    <source>
        <dbReference type="EMBL" id="GFS25590.1"/>
    </source>
</evidence>
<comment type="caution">
    <text evidence="3">The sequence shown here is derived from an EMBL/GenBank/DDBJ whole genome shotgun (WGS) entry which is preliminary data.</text>
</comment>
<evidence type="ECO:0000256" key="2">
    <source>
        <dbReference type="SAM" id="Phobius"/>
    </source>
</evidence>
<evidence type="ECO:0000256" key="1">
    <source>
        <dbReference type="SAM" id="MobiDB-lite"/>
    </source>
</evidence>
<keyword evidence="2" id="KW-0812">Transmembrane</keyword>
<sequence length="257" mass="27657">MAQGVRVCAAFIVQGQITLAVPRMETVRTAVQRAINLQNASQNVQRRRSVKIVCETVAHPVLQAIVNPKQGCAKNALLASVEISVSKTVPSAFGVPGVYITAAFTVPTRMKPATVTMVLALPGARRAMNHLFVVKVTPNGSIPSAQKVISDSGKSNTGAIVGGSVAAVVVVAAGVIAGMFMLRWRKMQRTQRRGHREHGVNQGFSSPVVPTQKTQEDVGLAVQDKYPEKVSSQPNQNHGYDHVYMEPANTTVYFEMQ</sequence>
<keyword evidence="2" id="KW-0472">Membrane</keyword>
<accession>A0AAV4JT43</accession>
<reference evidence="3 4" key="1">
    <citation type="journal article" date="2021" name="Elife">
        <title>Chloroplast acquisition without the gene transfer in kleptoplastic sea slugs, Plakobranchus ocellatus.</title>
        <authorList>
            <person name="Maeda T."/>
            <person name="Takahashi S."/>
            <person name="Yoshida T."/>
            <person name="Shimamura S."/>
            <person name="Takaki Y."/>
            <person name="Nagai Y."/>
            <person name="Toyoda A."/>
            <person name="Suzuki Y."/>
            <person name="Arimoto A."/>
            <person name="Ishii H."/>
            <person name="Satoh N."/>
            <person name="Nishiyama T."/>
            <person name="Hasebe M."/>
            <person name="Maruyama T."/>
            <person name="Minagawa J."/>
            <person name="Obokata J."/>
            <person name="Shigenobu S."/>
        </authorList>
    </citation>
    <scope>NUCLEOTIDE SEQUENCE [LARGE SCALE GENOMIC DNA]</scope>
</reference>
<evidence type="ECO:0000313" key="4">
    <source>
        <dbReference type="Proteomes" id="UP000762676"/>
    </source>
</evidence>
<keyword evidence="4" id="KW-1185">Reference proteome</keyword>
<name>A0AAV4JT43_9GAST</name>
<organism evidence="3 4">
    <name type="scientific">Elysia marginata</name>
    <dbReference type="NCBI Taxonomy" id="1093978"/>
    <lineage>
        <taxon>Eukaryota</taxon>
        <taxon>Metazoa</taxon>
        <taxon>Spiralia</taxon>
        <taxon>Lophotrochozoa</taxon>
        <taxon>Mollusca</taxon>
        <taxon>Gastropoda</taxon>
        <taxon>Heterobranchia</taxon>
        <taxon>Euthyneura</taxon>
        <taxon>Panpulmonata</taxon>
        <taxon>Sacoglossa</taxon>
        <taxon>Placobranchoidea</taxon>
        <taxon>Plakobranchidae</taxon>
        <taxon>Elysia</taxon>
    </lineage>
</organism>
<keyword evidence="2" id="KW-1133">Transmembrane helix</keyword>
<dbReference type="EMBL" id="BMAT01010370">
    <property type="protein sequence ID" value="GFS25590.1"/>
    <property type="molecule type" value="Genomic_DNA"/>
</dbReference>
<feature type="compositionally biased region" description="Polar residues" evidence="1">
    <location>
        <begin position="202"/>
        <end position="213"/>
    </location>
</feature>
<dbReference type="Proteomes" id="UP000762676">
    <property type="component" value="Unassembled WGS sequence"/>
</dbReference>
<protein>
    <submittedName>
        <fullName evidence="3">Uncharacterized protein</fullName>
    </submittedName>
</protein>